<dbReference type="WBParaSite" id="ES5_v2.g9994.t1">
    <property type="protein sequence ID" value="ES5_v2.g9994.t1"/>
    <property type="gene ID" value="ES5_v2.g9994"/>
</dbReference>
<evidence type="ECO:0000313" key="2">
    <source>
        <dbReference type="WBParaSite" id="ES5_v2.g9994.t1"/>
    </source>
</evidence>
<organism evidence="1 2">
    <name type="scientific">Panagrolaimus sp. ES5</name>
    <dbReference type="NCBI Taxonomy" id="591445"/>
    <lineage>
        <taxon>Eukaryota</taxon>
        <taxon>Metazoa</taxon>
        <taxon>Ecdysozoa</taxon>
        <taxon>Nematoda</taxon>
        <taxon>Chromadorea</taxon>
        <taxon>Rhabditida</taxon>
        <taxon>Tylenchina</taxon>
        <taxon>Panagrolaimomorpha</taxon>
        <taxon>Panagrolaimoidea</taxon>
        <taxon>Panagrolaimidae</taxon>
        <taxon>Panagrolaimus</taxon>
    </lineage>
</organism>
<name>A0AC34GZS0_9BILA</name>
<protein>
    <submittedName>
        <fullName evidence="2">Trimethyllysine dioxygenase, mitochondrial</fullName>
    </submittedName>
</protein>
<proteinExistence type="predicted"/>
<dbReference type="Proteomes" id="UP000887579">
    <property type="component" value="Unplaced"/>
</dbReference>
<sequence length="411" mass="47239">MSLIKFRSIFGSQICRQFHHCTNAFINGESKWAYVELKFAKDTLKLPLVWLRDHCRSEACYNWQTNQRKSTAQNLFDHAKVVEKNGISFNENEQLLKIRWKDGHISEFKTEELLQWAVQLTDLLPLEYWTRHLRNIPTVSKTAFNFSKFSLLFAKYGFVTVGNVEDTAEATKELCLSIAPIHDTFFGDFWVFGTDGEESKEERDDTAYGNEAIGPHTDGTYLSQTPGIQVFHCLQPAESGGDTVLVDGFAVADIFRRNFPEYFKILAETPIEHHYLEGVDRDGTFKADSSKIQLHSRSIFEPVIKLYKDRILQVRFNPYDRAPMNLGTENDIKKVINFYEAYEAFSKLIHNPEFALNLSLKPGTVIFIDNFRVLHARTSFKGARKMCGCYLSRDGLLAKARTVLPSSFKHI</sequence>
<accession>A0AC34GZS0</accession>
<evidence type="ECO:0000313" key="1">
    <source>
        <dbReference type="Proteomes" id="UP000887579"/>
    </source>
</evidence>
<reference evidence="2" key="1">
    <citation type="submission" date="2022-11" db="UniProtKB">
        <authorList>
            <consortium name="WormBaseParasite"/>
        </authorList>
    </citation>
    <scope>IDENTIFICATION</scope>
</reference>